<protein>
    <submittedName>
        <fullName evidence="1">Uncharacterized protein</fullName>
    </submittedName>
</protein>
<sequence>MFFVSLTILLKGFIPKISSRRHFLATTALLAVSAILPTFAYTSPAKGQNQTNLKKMIKNIVLVHGTFVDGSCYAELIRHL</sequence>
<dbReference type="Proteomes" id="UP000195967">
    <property type="component" value="Unassembled WGS sequence"/>
</dbReference>
<dbReference type="AlphaFoldDB" id="A0A1Y5MUS3"/>
<dbReference type="EMBL" id="NDYO01000003">
    <property type="protein sequence ID" value="OUT12298.1"/>
    <property type="molecule type" value="Genomic_DNA"/>
</dbReference>
<reference evidence="1 2" key="1">
    <citation type="submission" date="2017-04" db="EMBL/GenBank/DDBJ databases">
        <title>Complete genome of Campylobacter concisus ATCC 33237T and draft genomes for an additional eight well characterized C. concisus strains.</title>
        <authorList>
            <person name="Cornelius A.J."/>
            <person name="Miller W.G."/>
            <person name="Lastovica A.J."/>
            <person name="On S.L."/>
            <person name="French N.P."/>
            <person name="Vandenberg O."/>
            <person name="Biggs P.J."/>
        </authorList>
    </citation>
    <scope>NUCLEOTIDE SEQUENCE [LARGE SCALE GENOMIC DNA]</scope>
    <source>
        <strain evidence="1 2">Lasto28.99</strain>
    </source>
</reference>
<organism evidence="1 2">
    <name type="scientific">Campylobacter concisus</name>
    <dbReference type="NCBI Taxonomy" id="199"/>
    <lineage>
        <taxon>Bacteria</taxon>
        <taxon>Pseudomonadati</taxon>
        <taxon>Campylobacterota</taxon>
        <taxon>Epsilonproteobacteria</taxon>
        <taxon>Campylobacterales</taxon>
        <taxon>Campylobacteraceae</taxon>
        <taxon>Campylobacter</taxon>
    </lineage>
</organism>
<evidence type="ECO:0000313" key="2">
    <source>
        <dbReference type="Proteomes" id="UP000195967"/>
    </source>
</evidence>
<comment type="caution">
    <text evidence="1">The sequence shown here is derived from an EMBL/GenBank/DDBJ whole genome shotgun (WGS) entry which is preliminary data.</text>
</comment>
<proteinExistence type="predicted"/>
<evidence type="ECO:0000313" key="1">
    <source>
        <dbReference type="EMBL" id="OUT12298.1"/>
    </source>
</evidence>
<accession>A0A1Y5MUS3</accession>
<gene>
    <name evidence="1" type="ORF">B9N62_02035</name>
</gene>
<name>A0A1Y5MUS3_9BACT</name>